<reference evidence="3" key="1">
    <citation type="submission" date="2016-06" db="UniProtKB">
        <authorList>
            <consortium name="WormBaseParasite"/>
        </authorList>
    </citation>
    <scope>IDENTIFICATION</scope>
</reference>
<reference evidence="1 2" key="2">
    <citation type="submission" date="2018-11" db="EMBL/GenBank/DDBJ databases">
        <authorList>
            <consortium name="Pathogen Informatics"/>
        </authorList>
    </citation>
    <scope>NUCLEOTIDE SEQUENCE [LARGE SCALE GENOMIC DNA]</scope>
</reference>
<evidence type="ECO:0000313" key="2">
    <source>
        <dbReference type="Proteomes" id="UP000267606"/>
    </source>
</evidence>
<dbReference type="AlphaFoldDB" id="A0A183HIP9"/>
<dbReference type="STRING" id="387005.A0A183HIP9"/>
<sequence length="74" mass="8644">MARIPVISEDSWEFVNKEQFAENNEKNDDSDVEDEDDDWVRMYDDDYDDLIRKFGNSSKLIANSMDAISSKFSP</sequence>
<evidence type="ECO:0000313" key="3">
    <source>
        <dbReference type="WBParaSite" id="OFLC_0000736001-mRNA-1"/>
    </source>
</evidence>
<keyword evidence="2" id="KW-1185">Reference proteome</keyword>
<dbReference type="Proteomes" id="UP000267606">
    <property type="component" value="Unassembled WGS sequence"/>
</dbReference>
<proteinExistence type="predicted"/>
<name>A0A183HIP9_9BILA</name>
<evidence type="ECO:0000313" key="1">
    <source>
        <dbReference type="EMBL" id="VDO50632.1"/>
    </source>
</evidence>
<dbReference type="EMBL" id="UZAJ01007640">
    <property type="protein sequence ID" value="VDO50632.1"/>
    <property type="molecule type" value="Genomic_DNA"/>
</dbReference>
<protein>
    <submittedName>
        <fullName evidence="3">Eukaryotic translation initiation factor 3 30 kDa subunit</fullName>
    </submittedName>
</protein>
<organism evidence="3">
    <name type="scientific">Onchocerca flexuosa</name>
    <dbReference type="NCBI Taxonomy" id="387005"/>
    <lineage>
        <taxon>Eukaryota</taxon>
        <taxon>Metazoa</taxon>
        <taxon>Ecdysozoa</taxon>
        <taxon>Nematoda</taxon>
        <taxon>Chromadorea</taxon>
        <taxon>Rhabditida</taxon>
        <taxon>Spirurina</taxon>
        <taxon>Spiruromorpha</taxon>
        <taxon>Filarioidea</taxon>
        <taxon>Onchocercidae</taxon>
        <taxon>Onchocerca</taxon>
    </lineage>
</organism>
<dbReference type="WBParaSite" id="OFLC_0000736001-mRNA-1">
    <property type="protein sequence ID" value="OFLC_0000736001-mRNA-1"/>
    <property type="gene ID" value="OFLC_0000736001"/>
</dbReference>
<gene>
    <name evidence="1" type="ORF">OFLC_LOCUS7362</name>
</gene>
<accession>A0A183HIP9</accession>